<comment type="caution">
    <text evidence="2">The sequence shown here is derived from an EMBL/GenBank/DDBJ whole genome shotgun (WGS) entry which is preliminary data.</text>
</comment>
<dbReference type="EMBL" id="PGCJ01000437">
    <property type="protein sequence ID" value="PLW28663.1"/>
    <property type="molecule type" value="Genomic_DNA"/>
</dbReference>
<accession>A0A2N5TT29</accession>
<evidence type="ECO:0000256" key="1">
    <source>
        <dbReference type="SAM" id="MobiDB-lite"/>
    </source>
</evidence>
<feature type="compositionally biased region" description="Polar residues" evidence="1">
    <location>
        <begin position="1"/>
        <end position="19"/>
    </location>
</feature>
<protein>
    <submittedName>
        <fullName evidence="2">Uncharacterized protein</fullName>
    </submittedName>
</protein>
<feature type="compositionally biased region" description="Basic and acidic residues" evidence="1">
    <location>
        <begin position="91"/>
        <end position="101"/>
    </location>
</feature>
<reference evidence="2 3" key="1">
    <citation type="submission" date="2017-11" db="EMBL/GenBank/DDBJ databases">
        <title>De novo assembly and phasing of dikaryotic genomes from two isolates of Puccinia coronata f. sp. avenae, the causal agent of oat crown rust.</title>
        <authorList>
            <person name="Miller M.E."/>
            <person name="Zhang Y."/>
            <person name="Omidvar V."/>
            <person name="Sperschneider J."/>
            <person name="Schwessinger B."/>
            <person name="Raley C."/>
            <person name="Palmer J.M."/>
            <person name="Garnica D."/>
            <person name="Upadhyaya N."/>
            <person name="Rathjen J."/>
            <person name="Taylor J.M."/>
            <person name="Park R.F."/>
            <person name="Dodds P.N."/>
            <person name="Hirsch C.D."/>
            <person name="Kianian S.F."/>
            <person name="Figueroa M."/>
        </authorList>
    </citation>
    <scope>NUCLEOTIDE SEQUENCE [LARGE SCALE GENOMIC DNA]</scope>
    <source>
        <strain evidence="2">12NC29</strain>
    </source>
</reference>
<dbReference type="Proteomes" id="UP000235388">
    <property type="component" value="Unassembled WGS sequence"/>
</dbReference>
<gene>
    <name evidence="2" type="ORF">PCANC_22382</name>
</gene>
<organism evidence="2 3">
    <name type="scientific">Puccinia coronata f. sp. avenae</name>
    <dbReference type="NCBI Taxonomy" id="200324"/>
    <lineage>
        <taxon>Eukaryota</taxon>
        <taxon>Fungi</taxon>
        <taxon>Dikarya</taxon>
        <taxon>Basidiomycota</taxon>
        <taxon>Pucciniomycotina</taxon>
        <taxon>Pucciniomycetes</taxon>
        <taxon>Pucciniales</taxon>
        <taxon>Pucciniaceae</taxon>
        <taxon>Puccinia</taxon>
    </lineage>
</organism>
<feature type="compositionally biased region" description="Polar residues" evidence="1">
    <location>
        <begin position="71"/>
        <end position="90"/>
    </location>
</feature>
<evidence type="ECO:0000313" key="2">
    <source>
        <dbReference type="EMBL" id="PLW28663.1"/>
    </source>
</evidence>
<dbReference type="AlphaFoldDB" id="A0A2N5TT29"/>
<feature type="compositionally biased region" description="Polar residues" evidence="1">
    <location>
        <begin position="27"/>
        <end position="53"/>
    </location>
</feature>
<sequence length="136" mass="15148">MQLQHLSHPGSSQRQQLQTHYEHQHPHSNSQQCPITQKKSPSNLIFHSSSARPGQSPGGRPSAPLYHGLPSNHQASHSQPRSNGFPSSQEHLVDPSPEMHQHNKSSALSHHPPRSSKSNKTEKLDELPSTFMQTCH</sequence>
<evidence type="ECO:0000313" key="3">
    <source>
        <dbReference type="Proteomes" id="UP000235388"/>
    </source>
</evidence>
<keyword evidence="3" id="KW-1185">Reference proteome</keyword>
<feature type="region of interest" description="Disordered" evidence="1">
    <location>
        <begin position="1"/>
        <end position="136"/>
    </location>
</feature>
<proteinExistence type="predicted"/>
<name>A0A2N5TT29_9BASI</name>